<dbReference type="Proteomes" id="UP001596356">
    <property type="component" value="Unassembled WGS sequence"/>
</dbReference>
<dbReference type="Gene3D" id="2.30.40.10">
    <property type="entry name" value="Urease, subunit C, domain 1"/>
    <property type="match status" value="1"/>
</dbReference>
<keyword evidence="4 8" id="KW-0479">Metal-binding</keyword>
<reference evidence="11" key="1">
    <citation type="journal article" date="2019" name="Int. J. Syst. Evol. Microbiol.">
        <title>The Global Catalogue of Microorganisms (GCM) 10K type strain sequencing project: providing services to taxonomists for standard genome sequencing and annotation.</title>
        <authorList>
            <consortium name="The Broad Institute Genomics Platform"/>
            <consortium name="The Broad Institute Genome Sequencing Center for Infectious Disease"/>
            <person name="Wu L."/>
            <person name="Ma J."/>
        </authorList>
    </citation>
    <scope>NUCLEOTIDE SEQUENCE [LARGE SCALE GENOMIC DNA]</scope>
    <source>
        <strain evidence="11">NBRC 106593</strain>
    </source>
</reference>
<keyword evidence="5 8" id="KW-0378">Hydrolase</keyword>
<dbReference type="RefSeq" id="WP_377820023.1">
    <property type="nucleotide sequence ID" value="NZ_JBHSWJ010000002.1"/>
</dbReference>
<keyword evidence="6 8" id="KW-0862">Zinc</keyword>
<evidence type="ECO:0000256" key="5">
    <source>
        <dbReference type="ARBA" id="ARBA00022801"/>
    </source>
</evidence>
<gene>
    <name evidence="10" type="primary">guaD</name>
    <name evidence="10" type="ORF">ACFQBT_01255</name>
</gene>
<dbReference type="Pfam" id="PF01979">
    <property type="entry name" value="Amidohydro_1"/>
    <property type="match status" value="1"/>
</dbReference>
<evidence type="ECO:0000256" key="4">
    <source>
        <dbReference type="ARBA" id="ARBA00022723"/>
    </source>
</evidence>
<dbReference type="InterPro" id="IPR051607">
    <property type="entry name" value="Metallo-dep_hydrolases"/>
</dbReference>
<comment type="function">
    <text evidence="8">Catalyzes the hydrolytic deamination of guanine, producing xanthine and ammonia.</text>
</comment>
<comment type="pathway">
    <text evidence="1 8">Purine metabolism; guanine degradation; xanthine from guanine: step 1/1.</text>
</comment>
<dbReference type="NCBIfam" id="TIGR02967">
    <property type="entry name" value="guan_deamin"/>
    <property type="match status" value="1"/>
</dbReference>
<evidence type="ECO:0000313" key="11">
    <source>
        <dbReference type="Proteomes" id="UP001596356"/>
    </source>
</evidence>
<evidence type="ECO:0000256" key="3">
    <source>
        <dbReference type="ARBA" id="ARBA00012781"/>
    </source>
</evidence>
<dbReference type="EMBL" id="JBHSWJ010000002">
    <property type="protein sequence ID" value="MFC6712550.1"/>
    <property type="molecule type" value="Genomic_DNA"/>
</dbReference>
<evidence type="ECO:0000313" key="10">
    <source>
        <dbReference type="EMBL" id="MFC6712550.1"/>
    </source>
</evidence>
<dbReference type="Gene3D" id="3.20.20.140">
    <property type="entry name" value="Metal-dependent hydrolases"/>
    <property type="match status" value="1"/>
</dbReference>
<dbReference type="SUPFAM" id="SSF51338">
    <property type="entry name" value="Composite domain of metallo-dependent hydrolases"/>
    <property type="match status" value="2"/>
</dbReference>
<organism evidence="10 11">
    <name type="scientific">Branchiibius cervicis</name>
    <dbReference type="NCBI Taxonomy" id="908252"/>
    <lineage>
        <taxon>Bacteria</taxon>
        <taxon>Bacillati</taxon>
        <taxon>Actinomycetota</taxon>
        <taxon>Actinomycetes</taxon>
        <taxon>Micrococcales</taxon>
        <taxon>Dermacoccaceae</taxon>
        <taxon>Branchiibius</taxon>
    </lineage>
</organism>
<name>A0ABW2AP69_9MICO</name>
<dbReference type="GO" id="GO:0008892">
    <property type="term" value="F:guanine deaminase activity"/>
    <property type="evidence" value="ECO:0007669"/>
    <property type="project" value="UniProtKB-EC"/>
</dbReference>
<dbReference type="InterPro" id="IPR014311">
    <property type="entry name" value="Guanine_deaminase"/>
</dbReference>
<dbReference type="PANTHER" id="PTHR11271">
    <property type="entry name" value="GUANINE DEAMINASE"/>
    <property type="match status" value="1"/>
</dbReference>
<accession>A0ABW2AP69</accession>
<dbReference type="InterPro" id="IPR032466">
    <property type="entry name" value="Metal_Hydrolase"/>
</dbReference>
<comment type="catalytic activity">
    <reaction evidence="8">
        <text>guanine + H2O + H(+) = xanthine + NH4(+)</text>
        <dbReference type="Rhea" id="RHEA:14665"/>
        <dbReference type="ChEBI" id="CHEBI:15377"/>
        <dbReference type="ChEBI" id="CHEBI:15378"/>
        <dbReference type="ChEBI" id="CHEBI:16235"/>
        <dbReference type="ChEBI" id="CHEBI:17712"/>
        <dbReference type="ChEBI" id="CHEBI:28938"/>
        <dbReference type="EC" id="3.5.4.3"/>
    </reaction>
</comment>
<dbReference type="NCBIfam" id="NF006679">
    <property type="entry name" value="PRK09228.1"/>
    <property type="match status" value="1"/>
</dbReference>
<sequence>MSVIYRVRVLDTPADPFSGGELRSGDDVGLLVDDGIIMARDEFAVVRQSAADAEVVDLRAGVLLPGLIDTHVHFPQVHVIGGLGMPLLDWLEHCALPEEARLADRDYAGRIAREFLSGLLRAGTTSAMVFGAHYATAMDAFFEEASRAGVRATAGLVVSDRILRSDLLTTPQRAYQQSRTLIDTWHGRGRLRYAVTPRFALSASGPMLESCQQLVKETPDVFVTSHVNENLREITEVATLFPDSRNYVDCYDRYGLLGRRTILAHNVHPQAAGLSALAAASASVSHCPTSNSSLGSGLFPLREHRDAGVRVALGSDVGGGTGFSLFKEGLQAYFVQQLLGDRGVPLTPAHLLYLATAAGAQALDLADTVGDLSVGKSFDAILVRPAKGSTLDVCLENAAGPSDALAKIFVLGTTYDVAQVWIAGDQVHARD</sequence>
<protein>
    <recommendedName>
        <fullName evidence="3 7">Guanine deaminase</fullName>
        <shortName evidence="8">Guanase</shortName>
        <ecNumber evidence="3 7">3.5.4.3</ecNumber>
    </recommendedName>
    <alternativeName>
        <fullName evidence="8">Guanine aminohydrolase</fullName>
    </alternativeName>
</protein>
<evidence type="ECO:0000256" key="8">
    <source>
        <dbReference type="RuleBase" id="RU366009"/>
    </source>
</evidence>
<dbReference type="InterPro" id="IPR006680">
    <property type="entry name" value="Amidohydro-rel"/>
</dbReference>
<comment type="cofactor">
    <cofactor evidence="8">
        <name>Zn(2+)</name>
        <dbReference type="ChEBI" id="CHEBI:29105"/>
    </cofactor>
    <text evidence="8">Binds 1 zinc ion per subunit.</text>
</comment>
<dbReference type="EC" id="3.5.4.3" evidence="3 7"/>
<evidence type="ECO:0000256" key="2">
    <source>
        <dbReference type="ARBA" id="ARBA00006745"/>
    </source>
</evidence>
<dbReference type="SUPFAM" id="SSF51556">
    <property type="entry name" value="Metallo-dependent hydrolases"/>
    <property type="match status" value="1"/>
</dbReference>
<evidence type="ECO:0000256" key="7">
    <source>
        <dbReference type="NCBIfam" id="TIGR02967"/>
    </source>
</evidence>
<evidence type="ECO:0000259" key="9">
    <source>
        <dbReference type="Pfam" id="PF01979"/>
    </source>
</evidence>
<dbReference type="InterPro" id="IPR011059">
    <property type="entry name" value="Metal-dep_hydrolase_composite"/>
</dbReference>
<comment type="similarity">
    <text evidence="2 8">Belongs to the metallo-dependent hydrolases superfamily. ATZ/TRZ family.</text>
</comment>
<keyword evidence="11" id="KW-1185">Reference proteome</keyword>
<comment type="caution">
    <text evidence="10">The sequence shown here is derived from an EMBL/GenBank/DDBJ whole genome shotgun (WGS) entry which is preliminary data.</text>
</comment>
<evidence type="ECO:0000256" key="1">
    <source>
        <dbReference type="ARBA" id="ARBA00004984"/>
    </source>
</evidence>
<feature type="domain" description="Amidohydrolase-related" evidence="9">
    <location>
        <begin position="62"/>
        <end position="427"/>
    </location>
</feature>
<proteinExistence type="inferred from homology"/>
<evidence type="ECO:0000256" key="6">
    <source>
        <dbReference type="ARBA" id="ARBA00022833"/>
    </source>
</evidence>
<dbReference type="PANTHER" id="PTHR11271:SF6">
    <property type="entry name" value="GUANINE DEAMINASE"/>
    <property type="match status" value="1"/>
</dbReference>